<dbReference type="GO" id="GO:0090110">
    <property type="term" value="P:COPII-coated vesicle cargo loading"/>
    <property type="evidence" value="ECO:0007669"/>
    <property type="project" value="TreeGrafter"/>
</dbReference>
<dbReference type="SUPFAM" id="SSF81811">
    <property type="entry name" value="Helical domain of Sec23/24"/>
    <property type="match status" value="1"/>
</dbReference>
<dbReference type="PANTHER" id="PTHR11141">
    <property type="entry name" value="PROTEIN TRANSPORT PROTEIN SEC23"/>
    <property type="match status" value="1"/>
</dbReference>
<dbReference type="Gene3D" id="1.20.120.730">
    <property type="entry name" value="Sec23/Sec24 helical domain"/>
    <property type="match status" value="1"/>
</dbReference>
<dbReference type="Pfam" id="PF00626">
    <property type="entry name" value="Gelsolin"/>
    <property type="match status" value="1"/>
</dbReference>
<feature type="domain" description="Sec23/Sec24 beta-sandwich" evidence="19">
    <location>
        <begin position="406"/>
        <end position="531"/>
    </location>
</feature>
<dbReference type="OrthoDB" id="10256289at2759"/>
<dbReference type="Pfam" id="PF04815">
    <property type="entry name" value="Sec23_helical"/>
    <property type="match status" value="1"/>
</dbReference>
<feature type="domain" description="Zinc finger Sec23/Sec24-type" evidence="16">
    <location>
        <begin position="76"/>
        <end position="114"/>
    </location>
</feature>
<dbReference type="Gene3D" id="3.40.20.10">
    <property type="entry name" value="Severin"/>
    <property type="match status" value="1"/>
</dbReference>
<dbReference type="InterPro" id="IPR036175">
    <property type="entry name" value="Sec23/24_helical_dom_sf"/>
</dbReference>
<dbReference type="SUPFAM" id="SSF82919">
    <property type="entry name" value="Zn-finger domain of Sec23/24"/>
    <property type="match status" value="1"/>
</dbReference>
<keyword evidence="10" id="KW-0333">Golgi apparatus</keyword>
<dbReference type="InterPro" id="IPR006896">
    <property type="entry name" value="Sec23/24_trunk_dom"/>
</dbReference>
<dbReference type="Proteomes" id="UP000002899">
    <property type="component" value="Chromosome III"/>
</dbReference>
<keyword evidence="8 14" id="KW-0931">ER-Golgi transport</keyword>
<evidence type="ECO:0000256" key="11">
    <source>
        <dbReference type="ARBA" id="ARBA00023136"/>
    </source>
</evidence>
<evidence type="ECO:0000313" key="20">
    <source>
        <dbReference type="EMBL" id="SJK86406.1"/>
    </source>
</evidence>
<evidence type="ECO:0000256" key="9">
    <source>
        <dbReference type="ARBA" id="ARBA00022927"/>
    </source>
</evidence>
<dbReference type="Gene3D" id="3.40.50.410">
    <property type="entry name" value="von Willebrand factor, type A domain"/>
    <property type="match status" value="1"/>
</dbReference>
<evidence type="ECO:0000256" key="12">
    <source>
        <dbReference type="ARBA" id="ARBA00023329"/>
    </source>
</evidence>
<dbReference type="InterPro" id="IPR037364">
    <property type="entry name" value="Sec23"/>
</dbReference>
<dbReference type="GO" id="GO:0030127">
    <property type="term" value="C:COPII vesicle coat"/>
    <property type="evidence" value="ECO:0007669"/>
    <property type="project" value="InterPro"/>
</dbReference>
<reference evidence="20 21" key="2">
    <citation type="journal article" date="2013" name="PLoS ONE">
        <title>Whole genome mapping and re-organization of the nuclear and mitochondrial genomes of Babesia microti isolates.</title>
        <authorList>
            <person name="Cornillot E."/>
            <person name="Dassouli A."/>
            <person name="Garg A."/>
            <person name="Pachikara N."/>
            <person name="Randazzo S."/>
            <person name="Depoix D."/>
            <person name="Carcy B."/>
            <person name="Delbecq S."/>
            <person name="Frutos R."/>
            <person name="Silva J.C."/>
            <person name="Sutton R."/>
            <person name="Krause P.J."/>
            <person name="Mamoun C.B."/>
        </authorList>
    </citation>
    <scope>NUCLEOTIDE SEQUENCE [LARGE SCALE GENOMIC DNA]</scope>
    <source>
        <strain evidence="20 21">RI</strain>
    </source>
</reference>
<evidence type="ECO:0000256" key="6">
    <source>
        <dbReference type="ARBA" id="ARBA00022824"/>
    </source>
</evidence>
<reference evidence="20 21" key="1">
    <citation type="journal article" date="2012" name="Nucleic Acids Res.">
        <title>Sequencing of the smallest Apicomplexan genome from the human pathogen Babesia microti.</title>
        <authorList>
            <person name="Cornillot E."/>
            <person name="Hadj-Kaddour K."/>
            <person name="Dassouli A."/>
            <person name="Noel B."/>
            <person name="Ranwez V."/>
            <person name="Vacherie B."/>
            <person name="Augagneur Y."/>
            <person name="Bres V."/>
            <person name="Duclos A."/>
            <person name="Randazzo S."/>
            <person name="Carcy B."/>
            <person name="Debierre-Grockiego F."/>
            <person name="Delbecq S."/>
            <person name="Moubri-Menage K."/>
            <person name="Shams-Eldin H."/>
            <person name="Usmani-Brown S."/>
            <person name="Bringaud F."/>
            <person name="Wincker P."/>
            <person name="Vivares C.P."/>
            <person name="Schwarz R.T."/>
            <person name="Schetters T.P."/>
            <person name="Krause P.J."/>
            <person name="Gorenflot A."/>
            <person name="Berry V."/>
            <person name="Barbe V."/>
            <person name="Ben Mamoun C."/>
        </authorList>
    </citation>
    <scope>NUCLEOTIDE SEQUENCE [LARGE SCALE GENOMIC DNA]</scope>
    <source>
        <strain evidence="20 21">RI</strain>
    </source>
</reference>
<dbReference type="InterPro" id="IPR029006">
    <property type="entry name" value="ADF-H/Gelsolin-like_dom_sf"/>
</dbReference>
<proteinExistence type="inferred from homology"/>
<comment type="subcellular location">
    <subcellularLocation>
        <location evidence="14">Cytoplasmic vesicle</location>
        <location evidence="14">COPII-coated vesicle membrane</location>
        <topology evidence="14">Peripheral membrane protein</topology>
        <orientation evidence="14">Cytoplasmic side</orientation>
    </subcellularLocation>
    <subcellularLocation>
        <location evidence="14">Endoplasmic reticulum membrane</location>
        <topology evidence="14">Peripheral membrane protein</topology>
        <orientation evidence="14">Cytoplasmic side</orientation>
    </subcellularLocation>
    <subcellularLocation>
        <location evidence="1">Golgi apparatus membrane</location>
        <topology evidence="1">Peripheral membrane protein</topology>
        <orientation evidence="1">Cytoplasmic side</orientation>
    </subcellularLocation>
</comment>
<protein>
    <recommendedName>
        <fullName evidence="3 14">Protein transport protein SEC23</fullName>
    </recommendedName>
</protein>
<evidence type="ECO:0000259" key="19">
    <source>
        <dbReference type="Pfam" id="PF08033"/>
    </source>
</evidence>
<dbReference type="Pfam" id="PF04810">
    <property type="entry name" value="zf-Sec23_Sec24"/>
    <property type="match status" value="1"/>
</dbReference>
<gene>
    <name evidence="20" type="ORF">BMR1_03g01945</name>
</gene>
<dbReference type="Pfam" id="PF08033">
    <property type="entry name" value="Sec23_BS"/>
    <property type="match status" value="1"/>
</dbReference>
<dbReference type="SUPFAM" id="SSF82754">
    <property type="entry name" value="C-terminal, gelsolin-like domain of Sec23/24"/>
    <property type="match status" value="1"/>
</dbReference>
<keyword evidence="7 14" id="KW-0862">Zinc</keyword>
<dbReference type="VEuPathDB" id="PiroplasmaDB:BMR1_03g01945"/>
<dbReference type="FunFam" id="1.20.120.730:FF:000005">
    <property type="entry name" value="Protein transport protein SEC23"/>
    <property type="match status" value="1"/>
</dbReference>
<dbReference type="GO" id="GO:0008270">
    <property type="term" value="F:zinc ion binding"/>
    <property type="evidence" value="ECO:0007669"/>
    <property type="project" value="InterPro"/>
</dbReference>
<dbReference type="GO" id="GO:0070971">
    <property type="term" value="C:endoplasmic reticulum exit site"/>
    <property type="evidence" value="ECO:0007669"/>
    <property type="project" value="TreeGrafter"/>
</dbReference>
<keyword evidence="11 14" id="KW-0472">Membrane</keyword>
<name>A0A1R4ABM9_BABMR</name>
<dbReference type="PANTHER" id="PTHR11141:SF0">
    <property type="entry name" value="PROTEIN TRANSPORT PROTEIN SEC23"/>
    <property type="match status" value="1"/>
</dbReference>
<dbReference type="InterPro" id="IPR036180">
    <property type="entry name" value="Gelsolin-like_dom_sf"/>
</dbReference>
<feature type="domain" description="Sec23/Sec24 helical" evidence="18">
    <location>
        <begin position="545"/>
        <end position="643"/>
    </location>
</feature>
<dbReference type="InterPro" id="IPR006900">
    <property type="entry name" value="Sec23/24_helical_dom"/>
</dbReference>
<dbReference type="InterPro" id="IPR036465">
    <property type="entry name" value="vWFA_dom_sf"/>
</dbReference>
<evidence type="ECO:0000256" key="13">
    <source>
        <dbReference type="ARBA" id="ARBA00025471"/>
    </source>
</evidence>
<keyword evidence="5 14" id="KW-0479">Metal-binding</keyword>
<dbReference type="InterPro" id="IPR012990">
    <property type="entry name" value="Beta-sandwich_Sec23_24"/>
</dbReference>
<dbReference type="Gene3D" id="2.60.40.1670">
    <property type="entry name" value="beta-sandwich domain of Sec23/24"/>
    <property type="match status" value="1"/>
</dbReference>
<evidence type="ECO:0000259" key="18">
    <source>
        <dbReference type="Pfam" id="PF04815"/>
    </source>
</evidence>
<comment type="similarity">
    <text evidence="2 14">Belongs to the SEC23/SEC24 family. SEC23 subfamily.</text>
</comment>
<evidence type="ECO:0000256" key="2">
    <source>
        <dbReference type="ARBA" id="ARBA00009210"/>
    </source>
</evidence>
<evidence type="ECO:0000259" key="17">
    <source>
        <dbReference type="Pfam" id="PF04811"/>
    </source>
</evidence>
<keyword evidence="21" id="KW-1185">Reference proteome</keyword>
<reference evidence="20 21" key="3">
    <citation type="journal article" date="2016" name="Sci. Rep.">
        <title>Genome-wide diversity and gene expression profiling of Babesia microti isolates identify polymorphic genes that mediate host-pathogen interactions.</title>
        <authorList>
            <person name="Silva J.C."/>
            <person name="Cornillot E."/>
            <person name="McCracken C."/>
            <person name="Usmani-Brown S."/>
            <person name="Dwivedi A."/>
            <person name="Ifeonu O.O."/>
            <person name="Crabtree J."/>
            <person name="Gotia H.T."/>
            <person name="Virji A.Z."/>
            <person name="Reynes C."/>
            <person name="Colinge J."/>
            <person name="Kumar V."/>
            <person name="Lawres L."/>
            <person name="Pazzi J.E."/>
            <person name="Pablo J.V."/>
            <person name="Hung C."/>
            <person name="Brancato J."/>
            <person name="Kumari P."/>
            <person name="Orvis J."/>
            <person name="Tretina K."/>
            <person name="Chibucos M."/>
            <person name="Ott S."/>
            <person name="Sadzewicz L."/>
            <person name="Sengamalay N."/>
            <person name="Shetty A.C."/>
            <person name="Su Q."/>
            <person name="Tallon L."/>
            <person name="Fraser C.M."/>
            <person name="Frutos R."/>
            <person name="Molina D.M."/>
            <person name="Krause P.J."/>
            <person name="Ben Mamoun C."/>
        </authorList>
    </citation>
    <scope>NUCLEOTIDE SEQUENCE [LARGE SCALE GENOMIC DNA]</scope>
    <source>
        <strain evidence="20 21">RI</strain>
    </source>
</reference>
<dbReference type="InterPro" id="IPR006895">
    <property type="entry name" value="Znf_Sec23_Sec24"/>
</dbReference>
<dbReference type="AlphaFoldDB" id="A0A1R4ABM9"/>
<dbReference type="Gene3D" id="2.30.30.380">
    <property type="entry name" value="Zn-finger domain of Sec23/24"/>
    <property type="match status" value="1"/>
</dbReference>
<evidence type="ECO:0000256" key="5">
    <source>
        <dbReference type="ARBA" id="ARBA00022723"/>
    </source>
</evidence>
<keyword evidence="12 14" id="KW-0968">Cytoplasmic vesicle</keyword>
<dbReference type="GO" id="GO:0005096">
    <property type="term" value="F:GTPase activator activity"/>
    <property type="evidence" value="ECO:0007669"/>
    <property type="project" value="TreeGrafter"/>
</dbReference>
<dbReference type="EMBL" id="LN871598">
    <property type="protein sequence ID" value="SJK86406.1"/>
    <property type="molecule type" value="Genomic_DNA"/>
</dbReference>
<dbReference type="RefSeq" id="XP_021338567.1">
    <property type="nucleotide sequence ID" value="XM_021481998.1"/>
</dbReference>
<dbReference type="GO" id="GO:0005789">
    <property type="term" value="C:endoplasmic reticulum membrane"/>
    <property type="evidence" value="ECO:0007669"/>
    <property type="project" value="UniProtKB-SubCell"/>
</dbReference>
<keyword evidence="4 14" id="KW-0813">Transport</keyword>
<keyword evidence="14" id="KW-0963">Cytoplasm</keyword>
<evidence type="ECO:0000256" key="4">
    <source>
        <dbReference type="ARBA" id="ARBA00022448"/>
    </source>
</evidence>
<evidence type="ECO:0000256" key="3">
    <source>
        <dbReference type="ARBA" id="ARBA00021212"/>
    </source>
</evidence>
<dbReference type="GO" id="GO:0006886">
    <property type="term" value="P:intracellular protein transport"/>
    <property type="evidence" value="ECO:0007669"/>
    <property type="project" value="InterPro"/>
</dbReference>
<dbReference type="Pfam" id="PF04811">
    <property type="entry name" value="Sec23_trunk"/>
    <property type="match status" value="1"/>
</dbReference>
<evidence type="ECO:0000256" key="14">
    <source>
        <dbReference type="RuleBase" id="RU365030"/>
    </source>
</evidence>
<evidence type="ECO:0000256" key="10">
    <source>
        <dbReference type="ARBA" id="ARBA00023034"/>
    </source>
</evidence>
<accession>A0A1R4ABM9</accession>
<dbReference type="KEGG" id="bmic:BMR1_03g01945"/>
<keyword evidence="6 14" id="KW-0256">Endoplasmic reticulum</keyword>
<evidence type="ECO:0000256" key="8">
    <source>
        <dbReference type="ARBA" id="ARBA00022892"/>
    </source>
</evidence>
<feature type="domain" description="Gelsolin-like" evidence="15">
    <location>
        <begin position="659"/>
        <end position="746"/>
    </location>
</feature>
<dbReference type="InterPro" id="IPR007123">
    <property type="entry name" value="Gelsolin-like_dom"/>
</dbReference>
<sequence length="796" mass="88671">MNEAGVLVGRVSNYLFCCMDFTEFESQTGLRFSWNIWPGSKADAVKANVPLGCMFTPLHNGSHESDIKHPLVEYEPLICRSSGIVLNPYCHVDFRSKTWTCPVTGQRTPFPPSYAEHITPENLPSELTHLTMEYVLPQRGNAKLPPPVIIFLLDMCLSEEEFDQLKDAIQQATSNLPPDVCVGLMTFGTTIHIYELGESDITKAHVLRGTKDHTGLSIKNQLGLTQLSTFHRFIQPIGDCEFNFNLLIDDLSVDNWPHPPDVRPNRCTGAALSAALGLLECCAHGGGRVMLFTSGACTFGPGKVVDCPLSESIRHHLDILKDNNNARFVKSATKFYTGLAHRAATQGHAIDIFACSLDQLGLYEMKVCCDKTGGYIVLSDSFSMSVFIDSLKMCLACDYSGHLNHGYKARLQVNCSRELKVCGAIGDCYSLKKKSAHVSDTVIGEGNTCEWAIAALNRQSTLAFYFELASDESSTGSIAAALNTLAGGNNESKKNGEVNELAGKQGFIQFQTWFQHPSGRRRLRVTSFSSKYTHSHIAELASGFDQEAAAALMARYAVFKMESDEPIQVLKWLDRKLIRLVANFADYQKNDPQSFRLAKEFGIYPQFMYHLRRSHFLQTFNASPDETAYYRAILLKENVMNSLVMIQPALLEYTLENPTAKPALLDAMSLKPNVVLLLDCFFHIVIWYGETIHQWHLEKYHEMPEYQHFKKLLEAPAEDAREILEERFPVPKFVLCNAGGSQARFLLAKVNPSISHSTSGLNGGVFGSSNDSSIINTDDVPLKTFMEHLIKIVVQA</sequence>
<dbReference type="SUPFAM" id="SSF81995">
    <property type="entry name" value="beta-sandwich domain of Sec23/24"/>
    <property type="match status" value="1"/>
</dbReference>
<dbReference type="SUPFAM" id="SSF53300">
    <property type="entry name" value="vWA-like"/>
    <property type="match status" value="1"/>
</dbReference>
<comment type="function">
    <text evidence="13 14">Component of the coat protein complex II (COPII) which promotes the formation of transport vesicles from the endoplasmic reticulum (ER). The coat has two main functions, the physical deformation of the endoplasmic reticulum membrane into vesicles and the selection of cargo molecules.</text>
</comment>
<dbReference type="FunFam" id="3.40.20.10:FF:000041">
    <property type="entry name" value="Protein transport protein SEC23"/>
    <property type="match status" value="1"/>
</dbReference>
<keyword evidence="9 14" id="KW-0653">Protein transport</keyword>
<dbReference type="FunFam" id="3.40.50.410:FF:000043">
    <property type="entry name" value="Protein transport protein SEC23"/>
    <property type="match status" value="1"/>
</dbReference>
<dbReference type="InterPro" id="IPR036174">
    <property type="entry name" value="Znf_Sec23_Sec24_sf"/>
</dbReference>
<evidence type="ECO:0000256" key="7">
    <source>
        <dbReference type="ARBA" id="ARBA00022833"/>
    </source>
</evidence>
<evidence type="ECO:0000313" key="21">
    <source>
        <dbReference type="Proteomes" id="UP000002899"/>
    </source>
</evidence>
<evidence type="ECO:0000259" key="16">
    <source>
        <dbReference type="Pfam" id="PF04810"/>
    </source>
</evidence>
<dbReference type="GeneID" id="24425030"/>
<feature type="domain" description="Sec23/Sec24 trunk" evidence="17">
    <location>
        <begin position="145"/>
        <end position="392"/>
    </location>
</feature>
<evidence type="ECO:0000256" key="1">
    <source>
        <dbReference type="ARBA" id="ARBA00004255"/>
    </source>
</evidence>
<organism evidence="20 21">
    <name type="scientific">Babesia microti (strain RI)</name>
    <dbReference type="NCBI Taxonomy" id="1133968"/>
    <lineage>
        <taxon>Eukaryota</taxon>
        <taxon>Sar</taxon>
        <taxon>Alveolata</taxon>
        <taxon>Apicomplexa</taxon>
        <taxon>Aconoidasida</taxon>
        <taxon>Piroplasmida</taxon>
        <taxon>Babesiidae</taxon>
        <taxon>Babesia</taxon>
    </lineage>
</organism>
<evidence type="ECO:0000259" key="15">
    <source>
        <dbReference type="Pfam" id="PF00626"/>
    </source>
</evidence>
<dbReference type="GO" id="GO:0000139">
    <property type="term" value="C:Golgi membrane"/>
    <property type="evidence" value="ECO:0007669"/>
    <property type="project" value="UniProtKB-SubCell"/>
</dbReference>